<proteinExistence type="inferred from homology"/>
<evidence type="ECO:0000256" key="4">
    <source>
        <dbReference type="ARBA" id="ARBA00022801"/>
    </source>
</evidence>
<dbReference type="EMBL" id="JADCSA010000020">
    <property type="protein sequence ID" value="MBE7325972.1"/>
    <property type="molecule type" value="Genomic_DNA"/>
</dbReference>
<dbReference type="GO" id="GO:0006508">
    <property type="term" value="P:proteolysis"/>
    <property type="evidence" value="ECO:0007669"/>
    <property type="project" value="UniProtKB-KW"/>
</dbReference>
<protein>
    <submittedName>
        <fullName evidence="9">Rhomboid family intramembrane serine protease</fullName>
    </submittedName>
</protein>
<keyword evidence="5 7" id="KW-1133">Transmembrane helix</keyword>
<sequence length="315" mass="33262">MPPSVGPSTSPSGVPHCYRHPGRETYIRCQRCERHVCPECMRDAAVGFQCPECVARGAKETRSGRALLGGRRSENPQATSLGLAGVNLVIWVAVLVTGGATSWLADRLMLSPLGRCVVGDGSQWYPNVDGAGLCATLPGASWQSGLADGAWWQVLTHGFVHVDLWHLALNAVGLMILGPPVEQAMGRLRFLALYLLATLTAGATIFVFAPPYSATLGASGGVFGLMGALLVLSVRFRGDVRGLVTLLVLNAVITFAVPGISWQGHLGGFVGGALAAAVLVYAPRGERRSLWQWLGFALIAVVVLAVFVARALALR</sequence>
<accession>A0ABR9RWL0</accession>
<comment type="subcellular location">
    <subcellularLocation>
        <location evidence="1">Membrane</location>
        <topology evidence="1">Multi-pass membrane protein</topology>
    </subcellularLocation>
</comment>
<evidence type="ECO:0000256" key="3">
    <source>
        <dbReference type="ARBA" id="ARBA00022692"/>
    </source>
</evidence>
<feature type="transmembrane region" description="Helical" evidence="7">
    <location>
        <begin position="215"/>
        <end position="236"/>
    </location>
</feature>
<dbReference type="SUPFAM" id="SSF144091">
    <property type="entry name" value="Rhomboid-like"/>
    <property type="match status" value="1"/>
</dbReference>
<feature type="transmembrane region" description="Helical" evidence="7">
    <location>
        <begin position="158"/>
        <end position="178"/>
    </location>
</feature>
<keyword evidence="6 7" id="KW-0472">Membrane</keyword>
<dbReference type="GO" id="GO:0008233">
    <property type="term" value="F:peptidase activity"/>
    <property type="evidence" value="ECO:0007669"/>
    <property type="project" value="UniProtKB-KW"/>
</dbReference>
<comment type="similarity">
    <text evidence="2">Belongs to the peptidase S54 family.</text>
</comment>
<feature type="transmembrane region" description="Helical" evidence="7">
    <location>
        <begin position="81"/>
        <end position="105"/>
    </location>
</feature>
<evidence type="ECO:0000256" key="6">
    <source>
        <dbReference type="ARBA" id="ARBA00023136"/>
    </source>
</evidence>
<evidence type="ECO:0000256" key="1">
    <source>
        <dbReference type="ARBA" id="ARBA00004141"/>
    </source>
</evidence>
<dbReference type="PANTHER" id="PTHR43731">
    <property type="entry name" value="RHOMBOID PROTEASE"/>
    <property type="match status" value="1"/>
</dbReference>
<evidence type="ECO:0000256" key="2">
    <source>
        <dbReference type="ARBA" id="ARBA00009045"/>
    </source>
</evidence>
<feature type="transmembrane region" description="Helical" evidence="7">
    <location>
        <begin position="243"/>
        <end position="260"/>
    </location>
</feature>
<organism evidence="9 10">
    <name type="scientific">Nocardioides malaquae</name>
    <dbReference type="NCBI Taxonomy" id="2773426"/>
    <lineage>
        <taxon>Bacteria</taxon>
        <taxon>Bacillati</taxon>
        <taxon>Actinomycetota</taxon>
        <taxon>Actinomycetes</taxon>
        <taxon>Propionibacteriales</taxon>
        <taxon>Nocardioidaceae</taxon>
        <taxon>Nocardioides</taxon>
    </lineage>
</organism>
<gene>
    <name evidence="9" type="ORF">IEQ44_15085</name>
</gene>
<evidence type="ECO:0000313" key="10">
    <source>
        <dbReference type="Proteomes" id="UP000756387"/>
    </source>
</evidence>
<evidence type="ECO:0000313" key="9">
    <source>
        <dbReference type="EMBL" id="MBE7325972.1"/>
    </source>
</evidence>
<feature type="transmembrane region" description="Helical" evidence="7">
    <location>
        <begin position="290"/>
        <end position="313"/>
    </location>
</feature>
<keyword evidence="10" id="KW-1185">Reference proteome</keyword>
<dbReference type="Gene3D" id="1.20.1540.10">
    <property type="entry name" value="Rhomboid-like"/>
    <property type="match status" value="1"/>
</dbReference>
<comment type="caution">
    <text evidence="9">The sequence shown here is derived from an EMBL/GenBank/DDBJ whole genome shotgun (WGS) entry which is preliminary data.</text>
</comment>
<evidence type="ECO:0000259" key="8">
    <source>
        <dbReference type="Pfam" id="PF01694"/>
    </source>
</evidence>
<reference evidence="9 10" key="1">
    <citation type="submission" date="2020-10" db="EMBL/GenBank/DDBJ databases">
        <title>Nocardioides sp. isolated from sludge.</title>
        <authorList>
            <person name="Zhang X."/>
        </authorList>
    </citation>
    <scope>NUCLEOTIDE SEQUENCE [LARGE SCALE GENOMIC DNA]</scope>
    <source>
        <strain evidence="9 10">Y6</strain>
    </source>
</reference>
<evidence type="ECO:0000256" key="7">
    <source>
        <dbReference type="SAM" id="Phobius"/>
    </source>
</evidence>
<dbReference type="PANTHER" id="PTHR43731:SF14">
    <property type="entry name" value="PRESENILIN-ASSOCIATED RHOMBOID-LIKE PROTEIN, MITOCHONDRIAL"/>
    <property type="match status" value="1"/>
</dbReference>
<keyword evidence="9" id="KW-0645">Protease</keyword>
<keyword evidence="4" id="KW-0378">Hydrolase</keyword>
<dbReference type="InterPro" id="IPR022764">
    <property type="entry name" value="Peptidase_S54_rhomboid_dom"/>
</dbReference>
<feature type="transmembrane region" description="Helical" evidence="7">
    <location>
        <begin position="190"/>
        <end position="209"/>
    </location>
</feature>
<feature type="transmembrane region" description="Helical" evidence="7">
    <location>
        <begin position="266"/>
        <end position="283"/>
    </location>
</feature>
<keyword evidence="3 7" id="KW-0812">Transmembrane</keyword>
<dbReference type="Pfam" id="PF01694">
    <property type="entry name" value="Rhomboid"/>
    <property type="match status" value="1"/>
</dbReference>
<evidence type="ECO:0000256" key="5">
    <source>
        <dbReference type="ARBA" id="ARBA00022989"/>
    </source>
</evidence>
<dbReference type="InterPro" id="IPR035952">
    <property type="entry name" value="Rhomboid-like_sf"/>
</dbReference>
<dbReference type="Proteomes" id="UP000756387">
    <property type="component" value="Unassembled WGS sequence"/>
</dbReference>
<name>A0ABR9RWL0_9ACTN</name>
<feature type="domain" description="Peptidase S54 rhomboid" evidence="8">
    <location>
        <begin position="149"/>
        <end position="280"/>
    </location>
</feature>
<dbReference type="InterPro" id="IPR050925">
    <property type="entry name" value="Rhomboid_protease_S54"/>
</dbReference>